<organism evidence="11 12">
    <name type="scientific">Adlercreutzia muris</name>
    <dbReference type="NCBI Taxonomy" id="1796610"/>
    <lineage>
        <taxon>Bacteria</taxon>
        <taxon>Bacillati</taxon>
        <taxon>Actinomycetota</taxon>
        <taxon>Coriobacteriia</taxon>
        <taxon>Eggerthellales</taxon>
        <taxon>Eggerthellaceae</taxon>
        <taxon>Adlercreutzia</taxon>
    </lineage>
</organism>
<keyword evidence="5" id="KW-0285">Flavoprotein</keyword>
<dbReference type="Gene3D" id="3.90.700.10">
    <property type="entry name" value="Succinate dehydrogenase/fumarate reductase flavoprotein, catalytic domain"/>
    <property type="match status" value="1"/>
</dbReference>
<dbReference type="SUPFAM" id="SSF51905">
    <property type="entry name" value="FAD/NAD(P)-binding domain"/>
    <property type="match status" value="1"/>
</dbReference>
<dbReference type="AlphaFoldDB" id="A0A7C8BS11"/>
<evidence type="ECO:0000256" key="9">
    <source>
        <dbReference type="SAM" id="MobiDB-lite"/>
    </source>
</evidence>
<protein>
    <recommendedName>
        <fullName evidence="4">Urocanate reductase</fullName>
        <ecNumber evidence="3">1.3.99.33</ecNumber>
    </recommendedName>
</protein>
<evidence type="ECO:0000313" key="12">
    <source>
        <dbReference type="Proteomes" id="UP000479639"/>
    </source>
</evidence>
<dbReference type="PANTHER" id="PTHR43400:SF10">
    <property type="entry name" value="3-OXOSTEROID 1-DEHYDROGENASE"/>
    <property type="match status" value="1"/>
</dbReference>
<feature type="domain" description="FMN-binding" evidence="10">
    <location>
        <begin position="609"/>
        <end position="683"/>
    </location>
</feature>
<dbReference type="GO" id="GO:0016020">
    <property type="term" value="C:membrane"/>
    <property type="evidence" value="ECO:0007669"/>
    <property type="project" value="InterPro"/>
</dbReference>
<dbReference type="Proteomes" id="UP000479639">
    <property type="component" value="Unassembled WGS sequence"/>
</dbReference>
<dbReference type="InterPro" id="IPR050315">
    <property type="entry name" value="FAD-oxidoreductase_2"/>
</dbReference>
<dbReference type="EC" id="1.3.99.33" evidence="3"/>
<evidence type="ECO:0000256" key="2">
    <source>
        <dbReference type="ARBA" id="ARBA00001974"/>
    </source>
</evidence>
<dbReference type="GO" id="GO:0033765">
    <property type="term" value="F:steroid dehydrogenase activity, acting on the CH-CH group of donors"/>
    <property type="evidence" value="ECO:0007669"/>
    <property type="project" value="UniProtKB-ARBA"/>
</dbReference>
<keyword evidence="7" id="KW-0560">Oxidoreductase</keyword>
<dbReference type="SUPFAM" id="SSF56425">
    <property type="entry name" value="Succinate dehydrogenase/fumarate reductase flavoprotein, catalytic domain"/>
    <property type="match status" value="1"/>
</dbReference>
<dbReference type="PROSITE" id="PS51318">
    <property type="entry name" value="TAT"/>
    <property type="match status" value="1"/>
</dbReference>
<keyword evidence="12" id="KW-1185">Reference proteome</keyword>
<evidence type="ECO:0000256" key="4">
    <source>
        <dbReference type="ARBA" id="ARBA00015872"/>
    </source>
</evidence>
<comment type="cofactor">
    <cofactor evidence="2">
        <name>FAD</name>
        <dbReference type="ChEBI" id="CHEBI:57692"/>
    </cofactor>
</comment>
<evidence type="ECO:0000256" key="3">
    <source>
        <dbReference type="ARBA" id="ARBA00013137"/>
    </source>
</evidence>
<dbReference type="GO" id="GO:0010181">
    <property type="term" value="F:FMN binding"/>
    <property type="evidence" value="ECO:0007669"/>
    <property type="project" value="InterPro"/>
</dbReference>
<comment type="caution">
    <text evidence="11">The sequence shown here is derived from an EMBL/GenBank/DDBJ whole genome shotgun (WGS) entry which is preliminary data.</text>
</comment>
<gene>
    <name evidence="11" type="ORF">F8D48_02060</name>
</gene>
<dbReference type="InterPro" id="IPR007329">
    <property type="entry name" value="FMN-bd"/>
</dbReference>
<dbReference type="InterPro" id="IPR036188">
    <property type="entry name" value="FAD/NAD-bd_sf"/>
</dbReference>
<name>A0A7C8BS11_9ACTN</name>
<evidence type="ECO:0000256" key="1">
    <source>
        <dbReference type="ARBA" id="ARBA00001917"/>
    </source>
</evidence>
<evidence type="ECO:0000256" key="5">
    <source>
        <dbReference type="ARBA" id="ARBA00022630"/>
    </source>
</evidence>
<dbReference type="EMBL" id="WAJS01000004">
    <property type="protein sequence ID" value="KAB1651209.1"/>
    <property type="molecule type" value="Genomic_DNA"/>
</dbReference>
<evidence type="ECO:0000256" key="8">
    <source>
        <dbReference type="ARBA" id="ARBA00049922"/>
    </source>
</evidence>
<dbReference type="InterPro" id="IPR019546">
    <property type="entry name" value="TAT_signal_bac_arc"/>
</dbReference>
<dbReference type="InterPro" id="IPR003953">
    <property type="entry name" value="FAD-dep_OxRdtase_2_FAD-bd"/>
</dbReference>
<accession>A0A7C8BS11</accession>
<evidence type="ECO:0000256" key="6">
    <source>
        <dbReference type="ARBA" id="ARBA00022827"/>
    </source>
</evidence>
<keyword evidence="6" id="KW-0274">FAD</keyword>
<dbReference type="PANTHER" id="PTHR43400">
    <property type="entry name" value="FUMARATE REDUCTASE"/>
    <property type="match status" value="1"/>
</dbReference>
<dbReference type="Gene3D" id="3.50.50.60">
    <property type="entry name" value="FAD/NAD(P)-binding domain"/>
    <property type="match status" value="1"/>
</dbReference>
<dbReference type="InterPro" id="IPR006311">
    <property type="entry name" value="TAT_signal"/>
</dbReference>
<proteinExistence type="predicted"/>
<dbReference type="NCBIfam" id="TIGR01409">
    <property type="entry name" value="TAT_signal_seq"/>
    <property type="match status" value="1"/>
</dbReference>
<dbReference type="SMART" id="SM00900">
    <property type="entry name" value="FMN_bind"/>
    <property type="match status" value="1"/>
</dbReference>
<dbReference type="InterPro" id="IPR027477">
    <property type="entry name" value="Succ_DH/fumarate_Rdtase_cat_sf"/>
</dbReference>
<sequence length="685" mass="73161">MGDGKRTEKAFMGCAGGRKRRRWETSEAPSSAKSRRTKFRNPKEGLPMNDILSRRNFLTGSALAAGSLLGGAALAGCAPQTPTATTGEDSDAFERSIAWDAEYDVIVVGFGGAGANSAIAAADEGARVLLLEKAPQPEAGGNSIACMQLLCWSESLDDAISYVKAMRGNYETPSDAIIEAYCGEMVKNKEWIEYLGAESPAFVEGKIEYPEMPGAQSFRVLTVHEGRGDGAAYKLFREAVAARADHIDVWYEAAGQHLIQDPTTRIVHGVEVAVDGRTVNVRAKNGVILTCGGYESNDEMLQSFNGYNGWESLGHALHNTGDGIKMAMEVGCDLWHMGNMQTNNFEFVDPDTLDCTWKYDSDLKGILVGGNGCRFISETDTGATNHGHLNYAGTWHVPVLPEVTYEVLDQAIFSRGPLYKSWSADGQEEIAKGWILKADTLEALASAMGFDEEGTQNLVAEVSKWNRFCEEGTDLAFGRKGDLSPVAEAPFYAVKLTHTLVNTQGGPVKNEQGQIVTPRGEAIPHLYEAGELGDIWSNHYQGSCNLGGGMIFGRISGRNAAAAKDDNLQESVIEDGAAFVPTTLAVFGEEVDLSQYTAGDGEYLGVADGKKGPIVVKVAFDGTTISAVEILEQNETPSIATDAVTTMPGRIVEANSTEVDVVTGATLTSKAIMAAVENALGNAAA</sequence>
<evidence type="ECO:0000256" key="7">
    <source>
        <dbReference type="ARBA" id="ARBA00023002"/>
    </source>
</evidence>
<evidence type="ECO:0000313" key="11">
    <source>
        <dbReference type="EMBL" id="KAB1651209.1"/>
    </source>
</evidence>
<dbReference type="GO" id="GO:0008202">
    <property type="term" value="P:steroid metabolic process"/>
    <property type="evidence" value="ECO:0007669"/>
    <property type="project" value="UniProtKB-ARBA"/>
</dbReference>
<dbReference type="Gene3D" id="3.90.1010.20">
    <property type="match status" value="1"/>
</dbReference>
<evidence type="ECO:0000259" key="10">
    <source>
        <dbReference type="SMART" id="SM00900"/>
    </source>
</evidence>
<dbReference type="Pfam" id="PF04205">
    <property type="entry name" value="FMN_bind"/>
    <property type="match status" value="1"/>
</dbReference>
<dbReference type="Pfam" id="PF00890">
    <property type="entry name" value="FAD_binding_2"/>
    <property type="match status" value="1"/>
</dbReference>
<comment type="catalytic activity">
    <reaction evidence="8">
        <text>dihydrourocanate + A = urocanate + AH2</text>
        <dbReference type="Rhea" id="RHEA:36059"/>
        <dbReference type="ChEBI" id="CHEBI:13193"/>
        <dbReference type="ChEBI" id="CHEBI:17499"/>
        <dbReference type="ChEBI" id="CHEBI:27247"/>
        <dbReference type="ChEBI" id="CHEBI:72991"/>
        <dbReference type="EC" id="1.3.99.33"/>
    </reaction>
</comment>
<feature type="region of interest" description="Disordered" evidence="9">
    <location>
        <begin position="1"/>
        <end position="45"/>
    </location>
</feature>
<comment type="cofactor">
    <cofactor evidence="1">
        <name>FMN</name>
        <dbReference type="ChEBI" id="CHEBI:58210"/>
    </cofactor>
</comment>
<reference evidence="11 12" key="1">
    <citation type="submission" date="2019-09" db="EMBL/GenBank/DDBJ databases">
        <title>Whole genome shotgun sequencing (WGS) of Ellagibacter isourolithinifaciens DSM 104140(T) and Adlercreutzia muris DSM 29508(T).</title>
        <authorList>
            <person name="Stoll D.A."/>
            <person name="Danylec N."/>
            <person name="Huch M."/>
        </authorList>
    </citation>
    <scope>NUCLEOTIDE SEQUENCE [LARGE SCALE GENOMIC DNA]</scope>
    <source>
        <strain evidence="11 12">DSM 29508</strain>
    </source>
</reference>